<dbReference type="RefSeq" id="WP_108781254.1">
    <property type="nucleotide sequence ID" value="NZ_OMKW01000001.1"/>
</dbReference>
<keyword evidence="2 7" id="KW-0812">Transmembrane</keyword>
<dbReference type="GO" id="GO:0016020">
    <property type="term" value="C:membrane"/>
    <property type="evidence" value="ECO:0007669"/>
    <property type="project" value="UniProtKB-SubCell"/>
</dbReference>
<evidence type="ECO:0000313" key="8">
    <source>
        <dbReference type="EMBL" id="SPF28566.1"/>
    </source>
</evidence>
<evidence type="ECO:0000256" key="7">
    <source>
        <dbReference type="SAM" id="Phobius"/>
    </source>
</evidence>
<accession>A0A2R8A8L0</accession>
<feature type="transmembrane region" description="Helical" evidence="7">
    <location>
        <begin position="171"/>
        <end position="189"/>
    </location>
</feature>
<evidence type="ECO:0000256" key="6">
    <source>
        <dbReference type="SAM" id="MobiDB-lite"/>
    </source>
</evidence>
<dbReference type="InterPro" id="IPR019133">
    <property type="entry name" value="MIC60"/>
</dbReference>
<organism evidence="8 9">
    <name type="scientific">Pontivivens insulae</name>
    <dbReference type="NCBI Taxonomy" id="1639689"/>
    <lineage>
        <taxon>Bacteria</taxon>
        <taxon>Pseudomonadati</taxon>
        <taxon>Pseudomonadota</taxon>
        <taxon>Alphaproteobacteria</taxon>
        <taxon>Rhodobacterales</taxon>
        <taxon>Paracoccaceae</taxon>
        <taxon>Pontivivens</taxon>
    </lineage>
</organism>
<reference evidence="8 9" key="1">
    <citation type="submission" date="2018-03" db="EMBL/GenBank/DDBJ databases">
        <authorList>
            <person name="Keele B.F."/>
        </authorList>
    </citation>
    <scope>NUCLEOTIDE SEQUENCE [LARGE SCALE GENOMIC DNA]</scope>
    <source>
        <strain evidence="8 9">CeCT 8812</strain>
    </source>
</reference>
<feature type="compositionally biased region" description="Polar residues" evidence="6">
    <location>
        <begin position="82"/>
        <end position="91"/>
    </location>
</feature>
<feature type="coiled-coil region" evidence="5">
    <location>
        <begin position="286"/>
        <end position="313"/>
    </location>
</feature>
<feature type="region of interest" description="Disordered" evidence="6">
    <location>
        <begin position="1"/>
        <end position="162"/>
    </location>
</feature>
<keyword evidence="9" id="KW-1185">Reference proteome</keyword>
<feature type="coiled-coil region" evidence="5">
    <location>
        <begin position="357"/>
        <end position="384"/>
    </location>
</feature>
<protein>
    <submittedName>
        <fullName evidence="8">Uncharacterized protein</fullName>
    </submittedName>
</protein>
<gene>
    <name evidence="8" type="ORF">POI8812_00867</name>
</gene>
<name>A0A2R8A8L0_9RHOB</name>
<proteinExistence type="predicted"/>
<evidence type="ECO:0000256" key="1">
    <source>
        <dbReference type="ARBA" id="ARBA00004370"/>
    </source>
</evidence>
<dbReference type="AlphaFoldDB" id="A0A2R8A8L0"/>
<evidence type="ECO:0000256" key="2">
    <source>
        <dbReference type="ARBA" id="ARBA00022692"/>
    </source>
</evidence>
<feature type="compositionally biased region" description="Acidic residues" evidence="6">
    <location>
        <begin position="96"/>
        <end position="106"/>
    </location>
</feature>
<comment type="subcellular location">
    <subcellularLocation>
        <location evidence="1">Membrane</location>
    </subcellularLocation>
</comment>
<evidence type="ECO:0000313" key="9">
    <source>
        <dbReference type="Proteomes" id="UP000244932"/>
    </source>
</evidence>
<keyword evidence="3 7" id="KW-1133">Transmembrane helix</keyword>
<keyword evidence="4 7" id="KW-0472">Membrane</keyword>
<evidence type="ECO:0000256" key="3">
    <source>
        <dbReference type="ARBA" id="ARBA00022989"/>
    </source>
</evidence>
<dbReference type="EMBL" id="OMKW01000001">
    <property type="protein sequence ID" value="SPF28566.1"/>
    <property type="molecule type" value="Genomic_DNA"/>
</dbReference>
<feature type="compositionally biased region" description="Acidic residues" evidence="6">
    <location>
        <begin position="151"/>
        <end position="162"/>
    </location>
</feature>
<evidence type="ECO:0000256" key="5">
    <source>
        <dbReference type="SAM" id="Coils"/>
    </source>
</evidence>
<dbReference type="OrthoDB" id="7659420at2"/>
<dbReference type="Pfam" id="PF09731">
    <property type="entry name" value="Mitofilin"/>
    <property type="match status" value="1"/>
</dbReference>
<evidence type="ECO:0000256" key="4">
    <source>
        <dbReference type="ARBA" id="ARBA00023136"/>
    </source>
</evidence>
<feature type="compositionally biased region" description="Acidic residues" evidence="6">
    <location>
        <begin position="46"/>
        <end position="70"/>
    </location>
</feature>
<sequence>MANRKRPTDDVEDAEMVESTPPASEDEAGSESSDAAEAEATRPDDTDADAEGAAQAEDEAVAADAVEDVTDSERVSADAEQDNTAQDSTESAVPEGDVDADVEATEPEAVSDPAPVITPWGGAAADISQRSTTDPNSPDYIPPAAPVAADANDDGGYDDYEDDQPSIASRVLLGLFLLVAGGVLFLWGAPKVAPHLPPFMAPVADWLVPGERAAQTQLADAEARLNERIEALELGLSGSDVDARIEAEMIAAEERMAALTQSLSERVDAVSDQVAASDSAPIEERLGQVEVQLEGLRAEMDALRADLSGVAESADGAVGENAAEIDAFAAALGGLRAELALLAQQNGNLSQRIDDVSATAERQIAEANDRVAQAEAEATAEVMEVSEQADMIALRNALSTGAPYADALDGLAAQTTIPPGLSLSASTGVATQEQLESEFPDLAHAAIQDAIVAEGEGAGLFGNASAFLRARVAGRSLTELEGPDTDAVLSRIEARLREGNLDAARDEANGLSDAAQSVLGTWLAKLDARADALNGYDELSAQLEAGN</sequence>
<dbReference type="Proteomes" id="UP000244932">
    <property type="component" value="Unassembled WGS sequence"/>
</dbReference>
<feature type="compositionally biased region" description="Acidic residues" evidence="6">
    <location>
        <begin position="24"/>
        <end position="37"/>
    </location>
</feature>
<keyword evidence="5" id="KW-0175">Coiled coil</keyword>